<dbReference type="Pfam" id="PF09972">
    <property type="entry name" value="DUF2207"/>
    <property type="match status" value="1"/>
</dbReference>
<gene>
    <name evidence="5" type="ORF">ACFSCS_11050</name>
</gene>
<evidence type="ECO:0000313" key="5">
    <source>
        <dbReference type="EMBL" id="MFD1890712.1"/>
    </source>
</evidence>
<dbReference type="Pfam" id="PF20990">
    <property type="entry name" value="DUF2207_C"/>
    <property type="match status" value="1"/>
</dbReference>
<evidence type="ECO:0000256" key="2">
    <source>
        <dbReference type="SAM" id="SignalP"/>
    </source>
</evidence>
<comment type="caution">
    <text evidence="5">The sequence shown here is derived from an EMBL/GenBank/DDBJ whole genome shotgun (WGS) entry which is preliminary data.</text>
</comment>
<keyword evidence="1" id="KW-1133">Transmembrane helix</keyword>
<feature type="transmembrane region" description="Helical" evidence="1">
    <location>
        <begin position="460"/>
        <end position="481"/>
    </location>
</feature>
<dbReference type="Proteomes" id="UP001597326">
    <property type="component" value="Unassembled WGS sequence"/>
</dbReference>
<keyword evidence="1" id="KW-0812">Transmembrane</keyword>
<dbReference type="InterPro" id="IPR018702">
    <property type="entry name" value="DUF2207"/>
</dbReference>
<sequence length="618" mass="65353">MRTVRSLLVGLLAGLLLALSGVAALPAHADDDDEHPDWRITRWTTDATFGQDGQARVSTTFDFDFAADPGHGPYLTFVTRHTIPDDRDHYRAIDITDVEVSSPTGAPARIDKSEESGGVLSLRIGKQNRTVSGVQTYTVTYTLHGVADPDNAISHLDEVNWTVLGDGFTVPISNATVNLTLPRAADKVACFTGPSFNEQCRTASHSGNRATFSHPYLPTGQPLRVVAGMPVGSLVGAEPRLTPRPNPAKALSPSPVNGGIAGAVLLLGALGLGGVVRRHGRDQAYAGLTPGLTPVEGAPAAVGRAERRANVAVQFTPPVGTTPGEVGTLIDEKADHRDVVATIIDLAVRGHLTVEQLDRKQWRFTRQEKGTDNVPLLGHEKLAMAKLFAHGDSVTTKQLGKAKYAELFPKSREKLYDQVTKERHWFRQNPRSVRIGWLAISLVVAGLGVMGTILGMALNLALPGIALTLVGLAMLACTTLMPARTADGSAVLAQARGFELYLRTAEADQLKFEEGVDIFSRYLPWAIMLGVADRWSKLFEKLAAEGRYDVQPTWYVGDVGFAHGYMWGSMSSIGDSMSQAMQSSQAAAAAASAGSGGGGGSGFSGGGGGFGGGGGGGW</sequence>
<organism evidence="5 6">
    <name type="scientific">Luteococcus peritonei</name>
    <dbReference type="NCBI Taxonomy" id="88874"/>
    <lineage>
        <taxon>Bacteria</taxon>
        <taxon>Bacillati</taxon>
        <taxon>Actinomycetota</taxon>
        <taxon>Actinomycetes</taxon>
        <taxon>Propionibacteriales</taxon>
        <taxon>Propionibacteriaceae</taxon>
        <taxon>Luteococcus</taxon>
    </lineage>
</organism>
<feature type="transmembrane region" description="Helical" evidence="1">
    <location>
        <begin position="256"/>
        <end position="276"/>
    </location>
</feature>
<evidence type="ECO:0000259" key="4">
    <source>
        <dbReference type="Pfam" id="PF20990"/>
    </source>
</evidence>
<reference evidence="6" key="1">
    <citation type="journal article" date="2019" name="Int. J. Syst. Evol. Microbiol.">
        <title>The Global Catalogue of Microorganisms (GCM) 10K type strain sequencing project: providing services to taxonomists for standard genome sequencing and annotation.</title>
        <authorList>
            <consortium name="The Broad Institute Genomics Platform"/>
            <consortium name="The Broad Institute Genome Sequencing Center for Infectious Disease"/>
            <person name="Wu L."/>
            <person name="Ma J."/>
        </authorList>
    </citation>
    <scope>NUCLEOTIDE SEQUENCE [LARGE SCALE GENOMIC DNA]</scope>
    <source>
        <strain evidence="6">CAIM 431</strain>
    </source>
</reference>
<evidence type="ECO:0000256" key="1">
    <source>
        <dbReference type="SAM" id="Phobius"/>
    </source>
</evidence>
<feature type="domain" description="Predicted membrane protein YciQ-like C-terminal" evidence="4">
    <location>
        <begin position="316"/>
        <end position="539"/>
    </location>
</feature>
<evidence type="ECO:0000259" key="3">
    <source>
        <dbReference type="Pfam" id="PF09972"/>
    </source>
</evidence>
<dbReference type="EMBL" id="JBHUFZ010000025">
    <property type="protein sequence ID" value="MFD1890712.1"/>
    <property type="molecule type" value="Genomic_DNA"/>
</dbReference>
<protein>
    <submittedName>
        <fullName evidence="5">DUF2207 domain-containing protein</fullName>
    </submittedName>
</protein>
<feature type="domain" description="DUF2207" evidence="3">
    <location>
        <begin position="39"/>
        <end position="228"/>
    </location>
</feature>
<accession>A0ABW4RWI3</accession>
<feature type="chain" id="PRO_5046008311" evidence="2">
    <location>
        <begin position="30"/>
        <end position="618"/>
    </location>
</feature>
<keyword evidence="2" id="KW-0732">Signal</keyword>
<name>A0ABW4RWI3_9ACTN</name>
<keyword evidence="1" id="KW-0472">Membrane</keyword>
<feature type="signal peptide" evidence="2">
    <location>
        <begin position="1"/>
        <end position="29"/>
    </location>
</feature>
<keyword evidence="6" id="KW-1185">Reference proteome</keyword>
<feature type="transmembrane region" description="Helical" evidence="1">
    <location>
        <begin position="435"/>
        <end position="454"/>
    </location>
</feature>
<dbReference type="InterPro" id="IPR048389">
    <property type="entry name" value="YciQ-like_C"/>
</dbReference>
<dbReference type="RefSeq" id="WP_343872023.1">
    <property type="nucleotide sequence ID" value="NZ_BAAAIX010000004.1"/>
</dbReference>
<proteinExistence type="predicted"/>
<evidence type="ECO:0000313" key="6">
    <source>
        <dbReference type="Proteomes" id="UP001597326"/>
    </source>
</evidence>